<comment type="catalytic activity">
    <reaction evidence="18">
        <text>Release of C-terminal Arg and Lys from a polypeptide.</text>
        <dbReference type="EC" id="3.4.17.20"/>
    </reaction>
</comment>
<comment type="subcellular location">
    <subcellularLocation>
        <location evidence="2">Secreted</location>
    </subcellularLocation>
</comment>
<dbReference type="FunFam" id="3.30.70.340:FF:000003">
    <property type="entry name" value="Carboxypeptidase B2"/>
    <property type="match status" value="1"/>
</dbReference>
<evidence type="ECO:0000256" key="15">
    <source>
        <dbReference type="ARBA" id="ARBA00023157"/>
    </source>
</evidence>
<dbReference type="SMART" id="SM00631">
    <property type="entry name" value="Zn_pept"/>
    <property type="match status" value="1"/>
</dbReference>
<dbReference type="GO" id="GO:0006508">
    <property type="term" value="P:proteolysis"/>
    <property type="evidence" value="ECO:0007669"/>
    <property type="project" value="UniProtKB-KW"/>
</dbReference>
<keyword evidence="13" id="KW-0094">Blood coagulation</keyword>
<evidence type="ECO:0000256" key="5">
    <source>
        <dbReference type="ARBA" id="ARBA00022645"/>
    </source>
</evidence>
<evidence type="ECO:0000256" key="14">
    <source>
        <dbReference type="ARBA" id="ARBA00023145"/>
    </source>
</evidence>
<dbReference type="GO" id="GO:0042730">
    <property type="term" value="P:fibrinolysis"/>
    <property type="evidence" value="ECO:0007669"/>
    <property type="project" value="UniProtKB-KW"/>
</dbReference>
<dbReference type="InterPro" id="IPR033849">
    <property type="entry name" value="CPB2"/>
</dbReference>
<evidence type="ECO:0000313" key="26">
    <source>
        <dbReference type="EMBL" id="KAF5920482.1"/>
    </source>
</evidence>
<evidence type="ECO:0000256" key="23">
    <source>
        <dbReference type="ARBA" id="ARBA00078332"/>
    </source>
</evidence>
<dbReference type="PRINTS" id="PR00765">
    <property type="entry name" value="CRBOXYPTASEA"/>
</dbReference>
<evidence type="ECO:0000256" key="4">
    <source>
        <dbReference type="ARBA" id="ARBA00022525"/>
    </source>
</evidence>
<dbReference type="PANTHER" id="PTHR11705:SF17">
    <property type="entry name" value="CARBOXYPEPTIDASE B2"/>
    <property type="match status" value="1"/>
</dbReference>
<evidence type="ECO:0000256" key="17">
    <source>
        <dbReference type="ARBA" id="ARBA00023281"/>
    </source>
</evidence>
<evidence type="ECO:0000256" key="12">
    <source>
        <dbReference type="ARBA" id="ARBA00023049"/>
    </source>
</evidence>
<keyword evidence="11" id="KW-0862">Zinc</keyword>
<keyword evidence="16" id="KW-0325">Glycoprotein</keyword>
<evidence type="ECO:0000256" key="18">
    <source>
        <dbReference type="ARBA" id="ARBA00050711"/>
    </source>
</evidence>
<evidence type="ECO:0000256" key="6">
    <source>
        <dbReference type="ARBA" id="ARBA00022670"/>
    </source>
</evidence>
<keyword evidence="4" id="KW-0964">Secreted</keyword>
<keyword evidence="12" id="KW-0482">Metalloprotease</keyword>
<keyword evidence="8" id="KW-0479">Metal-binding</keyword>
<evidence type="ECO:0000256" key="24">
    <source>
        <dbReference type="PROSITE-ProRule" id="PRU01379"/>
    </source>
</evidence>
<keyword evidence="9" id="KW-0732">Signal</keyword>
<evidence type="ECO:0000256" key="9">
    <source>
        <dbReference type="ARBA" id="ARBA00022729"/>
    </source>
</evidence>
<name>A0A7J7EXD5_DICBM</name>
<evidence type="ECO:0000256" key="10">
    <source>
        <dbReference type="ARBA" id="ARBA00022801"/>
    </source>
</evidence>
<proteinExistence type="inferred from homology"/>
<gene>
    <name evidence="26" type="ORF">HPG69_009736</name>
</gene>
<keyword evidence="17" id="KW-0280">Fibrinolysis</keyword>
<feature type="domain" description="Peptidase M14" evidence="25">
    <location>
        <begin position="113"/>
        <end position="408"/>
    </location>
</feature>
<evidence type="ECO:0000259" key="25">
    <source>
        <dbReference type="PROSITE" id="PS52035"/>
    </source>
</evidence>
<keyword evidence="14" id="KW-0865">Zymogen</keyword>
<dbReference type="GO" id="GO:0004181">
    <property type="term" value="F:metallocarboxypeptidase activity"/>
    <property type="evidence" value="ECO:0007669"/>
    <property type="project" value="InterPro"/>
</dbReference>
<evidence type="ECO:0000313" key="27">
    <source>
        <dbReference type="Proteomes" id="UP000551758"/>
    </source>
</evidence>
<keyword evidence="7" id="KW-0356">Hemostasis</keyword>
<organism evidence="26 27">
    <name type="scientific">Diceros bicornis minor</name>
    <name type="common">South-central black rhinoceros</name>
    <dbReference type="NCBI Taxonomy" id="77932"/>
    <lineage>
        <taxon>Eukaryota</taxon>
        <taxon>Metazoa</taxon>
        <taxon>Chordata</taxon>
        <taxon>Craniata</taxon>
        <taxon>Vertebrata</taxon>
        <taxon>Euteleostomi</taxon>
        <taxon>Mammalia</taxon>
        <taxon>Eutheria</taxon>
        <taxon>Laurasiatheria</taxon>
        <taxon>Perissodactyla</taxon>
        <taxon>Rhinocerotidae</taxon>
        <taxon>Diceros</taxon>
    </lineage>
</organism>
<dbReference type="GO" id="GO:0007596">
    <property type="term" value="P:blood coagulation"/>
    <property type="evidence" value="ECO:0007669"/>
    <property type="project" value="UniProtKB-KW"/>
</dbReference>
<comment type="similarity">
    <text evidence="3 24">Belongs to the peptidase M14 family.</text>
</comment>
<dbReference type="Gene3D" id="3.40.630.10">
    <property type="entry name" value="Zn peptidases"/>
    <property type="match status" value="1"/>
</dbReference>
<dbReference type="Gene3D" id="3.30.70.340">
    <property type="entry name" value="Metallocarboxypeptidase-like"/>
    <property type="match status" value="1"/>
</dbReference>
<keyword evidence="10" id="KW-0378">Hydrolase</keyword>
<sequence length="412" mass="47508">MALASTAREENRIKQSGQVLSALPRTSRQAEILQNLTTTYEIVLWQPVMAEFIAKKNEVHFFVNASDVSNVKTHLNESGIPFSILVGDVEELIRQQTSNDTVNPRASSSYYEQYHSLNEIYSWIELVTGQYPHMLEKIHIGSSYEKYPLYVLKVSRKEQTAKNAIWIDCGIHAREWISPAFCLWFIGYVTQFYGKEKQYTNLLSYVDFYVMPLVNVDGYDYTWKKNRMWRKNRSFHENNPCIGTDLNRNFASKHWCEEGASSFSCSETYCGPYPESEPEVKAVADFLRRNINHVKAYISIHSYSQKIVFPYSYNRSRSKDHEELSLVAREAVHAIAITSRNIRYTHGSGSENLAPGGSDDWIYDLGIKYSFTIELRDTGRFGFLLPERYIKPTCTEALAAVSKIAWHVVRNV</sequence>
<keyword evidence="5" id="KW-0121">Carboxypeptidase</keyword>
<dbReference type="GO" id="GO:0005615">
    <property type="term" value="C:extracellular space"/>
    <property type="evidence" value="ECO:0007669"/>
    <property type="project" value="TreeGrafter"/>
</dbReference>
<feature type="active site" description="Proton donor/acceptor" evidence="24">
    <location>
        <position position="374"/>
    </location>
</feature>
<dbReference type="SUPFAM" id="SSF53187">
    <property type="entry name" value="Zn-dependent exopeptidases"/>
    <property type="match status" value="1"/>
</dbReference>
<dbReference type="InterPro" id="IPR003146">
    <property type="entry name" value="M14A_act_pep"/>
</dbReference>
<evidence type="ECO:0000256" key="3">
    <source>
        <dbReference type="ARBA" id="ARBA00005988"/>
    </source>
</evidence>
<dbReference type="EC" id="3.4.17.20" evidence="20"/>
<evidence type="ECO:0000256" key="19">
    <source>
        <dbReference type="ARBA" id="ARBA00053927"/>
    </source>
</evidence>
<dbReference type="PROSITE" id="PS52035">
    <property type="entry name" value="PEPTIDASE_M14"/>
    <property type="match status" value="1"/>
</dbReference>
<dbReference type="EMBL" id="JACDTQ010002022">
    <property type="protein sequence ID" value="KAF5920482.1"/>
    <property type="molecule type" value="Genomic_DNA"/>
</dbReference>
<evidence type="ECO:0000256" key="1">
    <source>
        <dbReference type="ARBA" id="ARBA00001947"/>
    </source>
</evidence>
<evidence type="ECO:0000256" key="22">
    <source>
        <dbReference type="ARBA" id="ARBA00075534"/>
    </source>
</evidence>
<reference evidence="26 27" key="1">
    <citation type="journal article" date="2020" name="Mol. Biol. Evol.">
        <title>Interspecific Gene Flow and the Evolution of Specialization in Black and White Rhinoceros.</title>
        <authorList>
            <person name="Moodley Y."/>
            <person name="Westbury M.V."/>
            <person name="Russo I.M."/>
            <person name="Gopalakrishnan S."/>
            <person name="Rakotoarivelo A."/>
            <person name="Olsen R.A."/>
            <person name="Prost S."/>
            <person name="Tunstall T."/>
            <person name="Ryder O.A."/>
            <person name="Dalen L."/>
            <person name="Bruford M.W."/>
        </authorList>
    </citation>
    <scope>NUCLEOTIDE SEQUENCE [LARGE SCALE GENOMIC DNA]</scope>
    <source>
        <strain evidence="26">SBR-YM</strain>
        <tissue evidence="26">Skin</tissue>
    </source>
</reference>
<keyword evidence="6" id="KW-0645">Protease</keyword>
<evidence type="ECO:0000256" key="2">
    <source>
        <dbReference type="ARBA" id="ARBA00004613"/>
    </source>
</evidence>
<protein>
    <recommendedName>
        <fullName evidence="21">Carboxypeptidase B2</fullName>
        <ecNumber evidence="20">3.4.17.20</ecNumber>
    </recommendedName>
    <alternativeName>
        <fullName evidence="23">Carboxypeptidase U</fullName>
    </alternativeName>
    <alternativeName>
        <fullName evidence="22">Thrombin-activable fibrinolysis inhibitor</fullName>
    </alternativeName>
</protein>
<comment type="cofactor">
    <cofactor evidence="1">
        <name>Zn(2+)</name>
        <dbReference type="ChEBI" id="CHEBI:29105"/>
    </cofactor>
</comment>
<evidence type="ECO:0000256" key="8">
    <source>
        <dbReference type="ARBA" id="ARBA00022723"/>
    </source>
</evidence>
<dbReference type="Pfam" id="PF00246">
    <property type="entry name" value="Peptidase_M14"/>
    <property type="match status" value="1"/>
</dbReference>
<evidence type="ECO:0000256" key="16">
    <source>
        <dbReference type="ARBA" id="ARBA00023180"/>
    </source>
</evidence>
<dbReference type="AlphaFoldDB" id="A0A7J7EXD5"/>
<evidence type="ECO:0000256" key="21">
    <source>
        <dbReference type="ARBA" id="ARBA00070087"/>
    </source>
</evidence>
<evidence type="ECO:0000256" key="7">
    <source>
        <dbReference type="ARBA" id="ARBA00022696"/>
    </source>
</evidence>
<evidence type="ECO:0000256" key="20">
    <source>
        <dbReference type="ARBA" id="ARBA00066563"/>
    </source>
</evidence>
<dbReference type="Pfam" id="PF02244">
    <property type="entry name" value="Propep_M14"/>
    <property type="match status" value="1"/>
</dbReference>
<keyword evidence="27" id="KW-1185">Reference proteome</keyword>
<evidence type="ECO:0000256" key="11">
    <source>
        <dbReference type="ARBA" id="ARBA00022833"/>
    </source>
</evidence>
<comment type="function">
    <text evidence="19">Cleaves C-terminal arginine or lysine residues from biologically active peptides such as kinins or anaphylatoxins in the circulation thereby regulating their activities. Down-regulates fibrinolysis by removing C-terminal lysine residues from fibrin that has already been partially degraded by plasmin.</text>
</comment>
<comment type="caution">
    <text evidence="26">The sequence shown here is derived from an EMBL/GenBank/DDBJ whole genome shotgun (WGS) entry which is preliminary data.</text>
</comment>
<dbReference type="CDD" id="cd06246">
    <property type="entry name" value="M14_CPB2"/>
    <property type="match status" value="1"/>
</dbReference>
<dbReference type="GO" id="GO:0008270">
    <property type="term" value="F:zinc ion binding"/>
    <property type="evidence" value="ECO:0007669"/>
    <property type="project" value="InterPro"/>
</dbReference>
<dbReference type="Proteomes" id="UP000551758">
    <property type="component" value="Unassembled WGS sequence"/>
</dbReference>
<dbReference type="PANTHER" id="PTHR11705">
    <property type="entry name" value="PROTEASE FAMILY M14 CARBOXYPEPTIDASE A,B"/>
    <property type="match status" value="1"/>
</dbReference>
<accession>A0A7J7EXD5</accession>
<dbReference type="InterPro" id="IPR000834">
    <property type="entry name" value="Peptidase_M14"/>
</dbReference>
<evidence type="ECO:0000256" key="13">
    <source>
        <dbReference type="ARBA" id="ARBA00023084"/>
    </source>
</evidence>
<keyword evidence="15" id="KW-1015">Disulfide bond</keyword>
<dbReference type="FunFam" id="3.40.630.10:FF:000084">
    <property type="entry name" value="Carboxypeptidase B2"/>
    <property type="match status" value="1"/>
</dbReference>
<dbReference type="InterPro" id="IPR036990">
    <property type="entry name" value="M14A-like_propep"/>
</dbReference>
<dbReference type="SUPFAM" id="SSF54897">
    <property type="entry name" value="Protease propeptides/inhibitors"/>
    <property type="match status" value="1"/>
</dbReference>